<gene>
    <name evidence="4" type="primary">OPY2</name>
    <name evidence="4" type="ORF">LTR78_001536</name>
</gene>
<feature type="transmembrane region" description="Helical" evidence="2">
    <location>
        <begin position="73"/>
        <end position="98"/>
    </location>
</feature>
<sequence>MASAGRGAIANEVEGTLRTIFRRCVQCPDTTPVCPPCKSNQICSLVPATCQACAYNICINNPSPAPANAGPNIGAIAGGVIGGIIGITLLVFLIWRFWIKKRREQQEREMEAEEWEDQVEDDIAQQKRMHSFNHDAASTRTRGSLANSILSRASNIIQIAYIPGVTNRNGGTGSGHNSLIGGNGPVPPIPAAQRRGQQSPKSPLSNEGDMLFFRPGDLRDSSYSATSSLRSVVPGNRDTTYTQHSITPSLARLSMGSEGYRDSTVETPPVPATTVARVAPRMVSIRTNSSGNGSTEPSDSPKTESRDFADKSREIQIMMPGEGSGASPSSSMRGKAKQVTVGGAGAKGRFPVRQPSDASVSATSTLSVARHVPAISSPLAEVDDSDEEEGEVSRPSTGRPLEDLLSGPPPPLVQPAESPFFDASERPPPSTGGAGGPNPYSSMGANIDRPGRSGKAAPLSDIIEEATKRASRIPSHEGLGGKRDNSPFSDANRID</sequence>
<dbReference type="AlphaFoldDB" id="A0AAE0WW78"/>
<feature type="compositionally biased region" description="Polar residues" evidence="1">
    <location>
        <begin position="195"/>
        <end position="205"/>
    </location>
</feature>
<feature type="compositionally biased region" description="Polar residues" evidence="1">
    <location>
        <begin position="285"/>
        <end position="298"/>
    </location>
</feature>
<reference evidence="4" key="1">
    <citation type="submission" date="2023-07" db="EMBL/GenBank/DDBJ databases">
        <title>Black Yeasts Isolated from many extreme environments.</title>
        <authorList>
            <person name="Coleine C."/>
            <person name="Stajich J.E."/>
            <person name="Selbmann L."/>
        </authorList>
    </citation>
    <scope>NUCLEOTIDE SEQUENCE</scope>
    <source>
        <strain evidence="4">CCFEE 5485</strain>
    </source>
</reference>
<evidence type="ECO:0000313" key="4">
    <source>
        <dbReference type="EMBL" id="KAK3679083.1"/>
    </source>
</evidence>
<feature type="compositionally biased region" description="Acidic residues" evidence="1">
    <location>
        <begin position="381"/>
        <end position="390"/>
    </location>
</feature>
<feature type="compositionally biased region" description="Low complexity" evidence="1">
    <location>
        <begin position="356"/>
        <end position="369"/>
    </location>
</feature>
<dbReference type="InterPro" id="IPR018571">
    <property type="entry name" value="Membrane_anchor_Opy2_N"/>
</dbReference>
<dbReference type="Proteomes" id="UP001274830">
    <property type="component" value="Unassembled WGS sequence"/>
</dbReference>
<keyword evidence="2" id="KW-0472">Membrane</keyword>
<feature type="compositionally biased region" description="Basic and acidic residues" evidence="1">
    <location>
        <begin position="299"/>
        <end position="314"/>
    </location>
</feature>
<organism evidence="4 5">
    <name type="scientific">Recurvomyces mirabilis</name>
    <dbReference type="NCBI Taxonomy" id="574656"/>
    <lineage>
        <taxon>Eukaryota</taxon>
        <taxon>Fungi</taxon>
        <taxon>Dikarya</taxon>
        <taxon>Ascomycota</taxon>
        <taxon>Pezizomycotina</taxon>
        <taxon>Dothideomycetes</taxon>
        <taxon>Dothideomycetidae</taxon>
        <taxon>Mycosphaerellales</taxon>
        <taxon>Teratosphaeriaceae</taxon>
        <taxon>Recurvomyces</taxon>
    </lineage>
</organism>
<evidence type="ECO:0000259" key="3">
    <source>
        <dbReference type="Pfam" id="PF09463"/>
    </source>
</evidence>
<evidence type="ECO:0000256" key="2">
    <source>
        <dbReference type="SAM" id="Phobius"/>
    </source>
</evidence>
<dbReference type="EMBL" id="JAUTXT010000003">
    <property type="protein sequence ID" value="KAK3679083.1"/>
    <property type="molecule type" value="Genomic_DNA"/>
</dbReference>
<dbReference type="RefSeq" id="XP_064698980.1">
    <property type="nucleotide sequence ID" value="XM_064834019.1"/>
</dbReference>
<feature type="region of interest" description="Disordered" evidence="1">
    <location>
        <begin position="172"/>
        <end position="207"/>
    </location>
</feature>
<accession>A0AAE0WW78</accession>
<keyword evidence="2" id="KW-1133">Transmembrane helix</keyword>
<dbReference type="Pfam" id="PF09463">
    <property type="entry name" value="Opy2"/>
    <property type="match status" value="1"/>
</dbReference>
<keyword evidence="2" id="KW-0812">Transmembrane</keyword>
<name>A0AAE0WW78_9PEZI</name>
<protein>
    <submittedName>
        <fullName evidence="4">Overproduction-induced pheromone-resistant</fullName>
    </submittedName>
</protein>
<proteinExistence type="predicted"/>
<dbReference type="GeneID" id="89958548"/>
<feature type="compositionally biased region" description="Low complexity" evidence="1">
    <location>
        <begin position="318"/>
        <end position="332"/>
    </location>
</feature>
<keyword evidence="5" id="KW-1185">Reference proteome</keyword>
<feature type="region of interest" description="Disordered" evidence="1">
    <location>
        <begin position="280"/>
        <end position="495"/>
    </location>
</feature>
<feature type="domain" description="Membrane anchor Opy2 N-terminal" evidence="3">
    <location>
        <begin position="24"/>
        <end position="58"/>
    </location>
</feature>
<evidence type="ECO:0000313" key="5">
    <source>
        <dbReference type="Proteomes" id="UP001274830"/>
    </source>
</evidence>
<comment type="caution">
    <text evidence="4">The sequence shown here is derived from an EMBL/GenBank/DDBJ whole genome shotgun (WGS) entry which is preliminary data.</text>
</comment>
<evidence type="ECO:0000256" key="1">
    <source>
        <dbReference type="SAM" id="MobiDB-lite"/>
    </source>
</evidence>